<protein>
    <submittedName>
        <fullName evidence="1">Uncharacterized protein</fullName>
    </submittedName>
</protein>
<evidence type="ECO:0000313" key="2">
    <source>
        <dbReference type="Proteomes" id="UP000558488"/>
    </source>
</evidence>
<gene>
    <name evidence="1" type="ORF">mPipKuh1_007903</name>
</gene>
<accession>A0A7J8B2M8</accession>
<dbReference type="EMBL" id="JACAGB010000001">
    <property type="protein sequence ID" value="KAF6392725.1"/>
    <property type="molecule type" value="Genomic_DNA"/>
</dbReference>
<keyword evidence="2" id="KW-1185">Reference proteome</keyword>
<dbReference type="AlphaFoldDB" id="A0A7J8B2M8"/>
<reference evidence="1 2" key="1">
    <citation type="journal article" date="2020" name="Nature">
        <title>Six reference-quality genomes reveal evolution of bat adaptations.</title>
        <authorList>
            <person name="Jebb D."/>
            <person name="Huang Z."/>
            <person name="Pippel M."/>
            <person name="Hughes G.M."/>
            <person name="Lavrichenko K."/>
            <person name="Devanna P."/>
            <person name="Winkler S."/>
            <person name="Jermiin L.S."/>
            <person name="Skirmuntt E.C."/>
            <person name="Katzourakis A."/>
            <person name="Burkitt-Gray L."/>
            <person name="Ray D.A."/>
            <person name="Sullivan K.A.M."/>
            <person name="Roscito J.G."/>
            <person name="Kirilenko B.M."/>
            <person name="Davalos L.M."/>
            <person name="Corthals A.P."/>
            <person name="Power M.L."/>
            <person name="Jones G."/>
            <person name="Ransome R.D."/>
            <person name="Dechmann D.K.N."/>
            <person name="Locatelli A.G."/>
            <person name="Puechmaille S.J."/>
            <person name="Fedrigo O."/>
            <person name="Jarvis E.D."/>
            <person name="Hiller M."/>
            <person name="Vernes S.C."/>
            <person name="Myers E.W."/>
            <person name="Teeling E.C."/>
        </authorList>
    </citation>
    <scope>NUCLEOTIDE SEQUENCE [LARGE SCALE GENOMIC DNA]</scope>
    <source>
        <strain evidence="1">MPipKuh1</strain>
        <tissue evidence="1">Flight muscle</tissue>
    </source>
</reference>
<sequence>MTSLNTCNTNIFGKSLCRCNLYNNVKMISFWVRMGSKSNYGCLYKRPRKIPRKKALMKMKVEIKVIATSLRTVRIASCQQKLVGKHGTYFPPSKPPNAVVLNLSNATTFNTVPHVVVTPIIKLFSLLLHNCNFSTVNES</sequence>
<organism evidence="1 2">
    <name type="scientific">Pipistrellus kuhlii</name>
    <name type="common">Kuhl's pipistrelle</name>
    <dbReference type="NCBI Taxonomy" id="59472"/>
    <lineage>
        <taxon>Eukaryota</taxon>
        <taxon>Metazoa</taxon>
        <taxon>Chordata</taxon>
        <taxon>Craniata</taxon>
        <taxon>Vertebrata</taxon>
        <taxon>Euteleostomi</taxon>
        <taxon>Mammalia</taxon>
        <taxon>Eutheria</taxon>
        <taxon>Laurasiatheria</taxon>
        <taxon>Chiroptera</taxon>
        <taxon>Yangochiroptera</taxon>
        <taxon>Vespertilionidae</taxon>
        <taxon>Pipistrellus</taxon>
    </lineage>
</organism>
<evidence type="ECO:0000313" key="1">
    <source>
        <dbReference type="EMBL" id="KAF6392725.1"/>
    </source>
</evidence>
<comment type="caution">
    <text evidence="1">The sequence shown here is derived from an EMBL/GenBank/DDBJ whole genome shotgun (WGS) entry which is preliminary data.</text>
</comment>
<dbReference type="Proteomes" id="UP000558488">
    <property type="component" value="Unassembled WGS sequence"/>
</dbReference>
<name>A0A7J8B2M8_PIPKU</name>
<proteinExistence type="predicted"/>